<proteinExistence type="predicted"/>
<gene>
    <name evidence="1" type="ORF">DWZ11_09570</name>
</gene>
<evidence type="ECO:0000313" key="1">
    <source>
        <dbReference type="EMBL" id="RGQ03451.1"/>
    </source>
</evidence>
<name>A0A411ZKV7_9FIRM</name>
<dbReference type="InterPro" id="IPR009057">
    <property type="entry name" value="Homeodomain-like_sf"/>
</dbReference>
<dbReference type="InterPro" id="IPR010921">
    <property type="entry name" value="Trp_repressor/repl_initiator"/>
</dbReference>
<comment type="caution">
    <text evidence="1">The sequence shown here is derived from an EMBL/GenBank/DDBJ whole genome shotgun (WGS) entry which is preliminary data.</text>
</comment>
<protein>
    <submittedName>
        <fullName evidence="1">Transposase</fullName>
    </submittedName>
</protein>
<accession>A0A411ZKV7</accession>
<dbReference type="InterPro" id="IPR036388">
    <property type="entry name" value="WH-like_DNA-bd_sf"/>
</dbReference>
<dbReference type="Proteomes" id="UP000284662">
    <property type="component" value="Unassembled WGS sequence"/>
</dbReference>
<sequence length="115" mass="13635">MYNRQPYDLDTRLKIVLLYRTKKYTIKDICGIYGISMASLMRWNRNYNGTESSLMDKTRISKFRTYSLNTRLEVVLLYRTGKYTLKELSIRYGCCVGSISRWNKKYDGTKNSLLD</sequence>
<dbReference type="RefSeq" id="WP_117899063.1">
    <property type="nucleotide sequence ID" value="NZ_QRST01000022.1"/>
</dbReference>
<dbReference type="SUPFAM" id="SSF46689">
    <property type="entry name" value="Homeodomain-like"/>
    <property type="match status" value="1"/>
</dbReference>
<reference evidence="1 2" key="1">
    <citation type="submission" date="2018-08" db="EMBL/GenBank/DDBJ databases">
        <title>A genome reference for cultivated species of the human gut microbiota.</title>
        <authorList>
            <person name="Zou Y."/>
            <person name="Xue W."/>
            <person name="Luo G."/>
        </authorList>
    </citation>
    <scope>NUCLEOTIDE SEQUENCE [LARGE SCALE GENOMIC DNA]</scope>
    <source>
        <strain evidence="1 2">AF29-2</strain>
    </source>
</reference>
<organism evidence="1 2">
    <name type="scientific">Megamonas rupellensis</name>
    <dbReference type="NCBI Taxonomy" id="491921"/>
    <lineage>
        <taxon>Bacteria</taxon>
        <taxon>Bacillati</taxon>
        <taxon>Bacillota</taxon>
        <taxon>Negativicutes</taxon>
        <taxon>Selenomonadales</taxon>
        <taxon>Selenomonadaceae</taxon>
        <taxon>Megamonas</taxon>
    </lineage>
</organism>
<evidence type="ECO:0000313" key="2">
    <source>
        <dbReference type="Proteomes" id="UP000284662"/>
    </source>
</evidence>
<dbReference type="EMBL" id="QRST01000022">
    <property type="protein sequence ID" value="RGQ03451.1"/>
    <property type="molecule type" value="Genomic_DNA"/>
</dbReference>
<dbReference type="SUPFAM" id="SSF48295">
    <property type="entry name" value="TrpR-like"/>
    <property type="match status" value="1"/>
</dbReference>
<dbReference type="GO" id="GO:0043565">
    <property type="term" value="F:sequence-specific DNA binding"/>
    <property type="evidence" value="ECO:0007669"/>
    <property type="project" value="InterPro"/>
</dbReference>
<dbReference type="AlphaFoldDB" id="A0A411ZKV7"/>
<dbReference type="Gene3D" id="1.10.10.10">
    <property type="entry name" value="Winged helix-like DNA-binding domain superfamily/Winged helix DNA-binding domain"/>
    <property type="match status" value="1"/>
</dbReference>
<dbReference type="Pfam" id="PF13384">
    <property type="entry name" value="HTH_23"/>
    <property type="match status" value="1"/>
</dbReference>